<feature type="transmembrane region" description="Helical" evidence="9">
    <location>
        <begin position="34"/>
        <end position="55"/>
    </location>
</feature>
<dbReference type="RefSeq" id="WP_345726301.1">
    <property type="nucleotide sequence ID" value="NZ_BAAAYN010000003.1"/>
</dbReference>
<feature type="transmembrane region" description="Helical" evidence="9">
    <location>
        <begin position="62"/>
        <end position="87"/>
    </location>
</feature>
<evidence type="ECO:0000256" key="8">
    <source>
        <dbReference type="ARBA" id="ARBA00023012"/>
    </source>
</evidence>
<dbReference type="InterPro" id="IPR036890">
    <property type="entry name" value="HATPase_C_sf"/>
</dbReference>
<keyword evidence="4" id="KW-0808">Transferase</keyword>
<comment type="catalytic activity">
    <reaction evidence="1">
        <text>ATP + protein L-histidine = ADP + protein N-phospho-L-histidine.</text>
        <dbReference type="EC" id="2.7.13.3"/>
    </reaction>
</comment>
<gene>
    <name evidence="11" type="ORF">GCM10020369_05130</name>
</gene>
<evidence type="ECO:0000256" key="7">
    <source>
        <dbReference type="ARBA" id="ARBA00022840"/>
    </source>
</evidence>
<dbReference type="InterPro" id="IPR011712">
    <property type="entry name" value="Sig_transdc_His_kin_sub3_dim/P"/>
</dbReference>
<keyword evidence="5" id="KW-0547">Nucleotide-binding</keyword>
<keyword evidence="8" id="KW-0902">Two-component regulatory system</keyword>
<dbReference type="SUPFAM" id="SSF55781">
    <property type="entry name" value="GAF domain-like"/>
    <property type="match status" value="1"/>
</dbReference>
<dbReference type="SMART" id="SM00387">
    <property type="entry name" value="HATPase_c"/>
    <property type="match status" value="1"/>
</dbReference>
<dbReference type="InterPro" id="IPR003594">
    <property type="entry name" value="HATPase_dom"/>
</dbReference>
<evidence type="ECO:0000259" key="10">
    <source>
        <dbReference type="PROSITE" id="PS50109"/>
    </source>
</evidence>
<keyword evidence="3" id="KW-0597">Phosphoprotein</keyword>
<dbReference type="SUPFAM" id="SSF55874">
    <property type="entry name" value="ATPase domain of HSP90 chaperone/DNA topoisomerase II/histidine kinase"/>
    <property type="match status" value="1"/>
</dbReference>
<keyword evidence="7" id="KW-0067">ATP-binding</keyword>
<reference evidence="12" key="1">
    <citation type="journal article" date="2019" name="Int. J. Syst. Evol. Microbiol.">
        <title>The Global Catalogue of Microorganisms (GCM) 10K type strain sequencing project: providing services to taxonomists for standard genome sequencing and annotation.</title>
        <authorList>
            <consortium name="The Broad Institute Genomics Platform"/>
            <consortium name="The Broad Institute Genome Sequencing Center for Infectious Disease"/>
            <person name="Wu L."/>
            <person name="Ma J."/>
        </authorList>
    </citation>
    <scope>NUCLEOTIDE SEQUENCE [LARGE SCALE GENOMIC DNA]</scope>
    <source>
        <strain evidence="12">JCM 9458</strain>
    </source>
</reference>
<keyword evidence="9" id="KW-0812">Transmembrane</keyword>
<feature type="domain" description="Histidine kinase" evidence="10">
    <location>
        <begin position="425"/>
        <end position="507"/>
    </location>
</feature>
<keyword evidence="12" id="KW-1185">Reference proteome</keyword>
<evidence type="ECO:0000256" key="6">
    <source>
        <dbReference type="ARBA" id="ARBA00022777"/>
    </source>
</evidence>
<dbReference type="EMBL" id="BAAAYN010000003">
    <property type="protein sequence ID" value="GAA3382604.1"/>
    <property type="molecule type" value="Genomic_DNA"/>
</dbReference>
<dbReference type="CDD" id="cd16917">
    <property type="entry name" value="HATPase_UhpB-NarQ-NarX-like"/>
    <property type="match status" value="1"/>
</dbReference>
<dbReference type="Pfam" id="PF07730">
    <property type="entry name" value="HisKA_3"/>
    <property type="match status" value="1"/>
</dbReference>
<evidence type="ECO:0000256" key="4">
    <source>
        <dbReference type="ARBA" id="ARBA00022679"/>
    </source>
</evidence>
<evidence type="ECO:0000256" key="9">
    <source>
        <dbReference type="SAM" id="Phobius"/>
    </source>
</evidence>
<dbReference type="Gene3D" id="1.20.5.1930">
    <property type="match status" value="1"/>
</dbReference>
<keyword evidence="9" id="KW-1133">Transmembrane helix</keyword>
<dbReference type="PANTHER" id="PTHR24421:SF10">
    <property type="entry name" value="NITRATE_NITRITE SENSOR PROTEIN NARQ"/>
    <property type="match status" value="1"/>
</dbReference>
<dbReference type="PROSITE" id="PS50109">
    <property type="entry name" value="HIS_KIN"/>
    <property type="match status" value="1"/>
</dbReference>
<dbReference type="Gene3D" id="3.30.565.10">
    <property type="entry name" value="Histidine kinase-like ATPase, C-terminal domain"/>
    <property type="match status" value="1"/>
</dbReference>
<comment type="caution">
    <text evidence="11">The sequence shown here is derived from an EMBL/GenBank/DDBJ whole genome shotgun (WGS) entry which is preliminary data.</text>
</comment>
<proteinExistence type="predicted"/>
<dbReference type="Pfam" id="PF02518">
    <property type="entry name" value="HATPase_c"/>
    <property type="match status" value="1"/>
</dbReference>
<keyword evidence="6" id="KW-0418">Kinase</keyword>
<protein>
    <recommendedName>
        <fullName evidence="2">histidine kinase</fullName>
        <ecNumber evidence="2">2.7.13.3</ecNumber>
    </recommendedName>
</protein>
<dbReference type="InterPro" id="IPR005467">
    <property type="entry name" value="His_kinase_dom"/>
</dbReference>
<keyword evidence="9" id="KW-0472">Membrane</keyword>
<accession>A0ABP6SQR0</accession>
<evidence type="ECO:0000313" key="12">
    <source>
        <dbReference type="Proteomes" id="UP001501676"/>
    </source>
</evidence>
<sequence length="509" mass="53277">MRSRIALLLAGALWGAVAGGGAVVLRWAEWLPALVAPLCLAIGVGAGLVAGFVPLARRHAHAALTAAAWVAAIGAAAALGPVVALLVLGRLPEARESRVGAAVGVGMLAVAAVAPVLLRSARRAAGRLARGGRHTTDAVLDRFVTQASAGVAVEHLLRELAVAVRRRWRASEVEIWTGDGGALDLLVRVPGAGAAPPDTLAVEAVERLRRVGVVGPGWLRTWVPDLLARAPAAQVRVAPARHGEHLLALVVLRRARDQERFSPADDRALAETARRLGAALHNHQVDSRLQQTLRDLRRSNAELRASRSRLVSTADAERRRIERDLHDGAQQHLVSLAVGLGLLREVGTTDGPDSLLDQLDQLAVRALEDLRDLAHGVYPALLRDAGLAQALPGAVERSGLRADLDCVPDRFPLEIEAALYFCCLEALQNVTKHASGAAVTIRLRREPGGVLVLEVSDDGPGFDPAAVPPGSGLQNMTDRVGAVGGEVEVRSGPGAGTTVAARVPVGEAG</sequence>
<evidence type="ECO:0000313" key="11">
    <source>
        <dbReference type="EMBL" id="GAA3382604.1"/>
    </source>
</evidence>
<dbReference type="EC" id="2.7.13.3" evidence="2"/>
<evidence type="ECO:0000256" key="5">
    <source>
        <dbReference type="ARBA" id="ARBA00022741"/>
    </source>
</evidence>
<dbReference type="Proteomes" id="UP001501676">
    <property type="component" value="Unassembled WGS sequence"/>
</dbReference>
<dbReference type="InterPro" id="IPR050482">
    <property type="entry name" value="Sensor_HK_TwoCompSys"/>
</dbReference>
<name>A0ABP6SQR0_9ACTN</name>
<organism evidence="11 12">
    <name type="scientific">Cryptosporangium minutisporangium</name>
    <dbReference type="NCBI Taxonomy" id="113569"/>
    <lineage>
        <taxon>Bacteria</taxon>
        <taxon>Bacillati</taxon>
        <taxon>Actinomycetota</taxon>
        <taxon>Actinomycetes</taxon>
        <taxon>Cryptosporangiales</taxon>
        <taxon>Cryptosporangiaceae</taxon>
        <taxon>Cryptosporangium</taxon>
    </lineage>
</organism>
<evidence type="ECO:0000256" key="3">
    <source>
        <dbReference type="ARBA" id="ARBA00022553"/>
    </source>
</evidence>
<evidence type="ECO:0000256" key="2">
    <source>
        <dbReference type="ARBA" id="ARBA00012438"/>
    </source>
</evidence>
<dbReference type="PANTHER" id="PTHR24421">
    <property type="entry name" value="NITRATE/NITRITE SENSOR PROTEIN NARX-RELATED"/>
    <property type="match status" value="1"/>
</dbReference>
<feature type="transmembrane region" description="Helical" evidence="9">
    <location>
        <begin position="99"/>
        <end position="118"/>
    </location>
</feature>
<evidence type="ECO:0000256" key="1">
    <source>
        <dbReference type="ARBA" id="ARBA00000085"/>
    </source>
</evidence>